<dbReference type="OrthoDB" id="10404551at2759"/>
<feature type="region of interest" description="Disordered" evidence="1">
    <location>
        <begin position="1"/>
        <end position="40"/>
    </location>
</feature>
<reference evidence="2 3" key="1">
    <citation type="submission" date="2017-03" db="EMBL/GenBank/DDBJ databases">
        <title>Genome Survey of Euroglyphus maynei.</title>
        <authorList>
            <person name="Arlian L.G."/>
            <person name="Morgan M.S."/>
            <person name="Rider S.D."/>
        </authorList>
    </citation>
    <scope>NUCLEOTIDE SEQUENCE [LARGE SCALE GENOMIC DNA]</scope>
    <source>
        <strain evidence="2">Arlian Lab</strain>
        <tissue evidence="2">Whole body</tissue>
    </source>
</reference>
<dbReference type="EMBL" id="MUJZ01066380">
    <property type="protein sequence ID" value="OTF70290.1"/>
    <property type="molecule type" value="Genomic_DNA"/>
</dbReference>
<gene>
    <name evidence="2" type="ORF">BLA29_000579</name>
</gene>
<comment type="caution">
    <text evidence="2">The sequence shown here is derived from an EMBL/GenBank/DDBJ whole genome shotgun (WGS) entry which is preliminary data.</text>
</comment>
<feature type="compositionally biased region" description="Low complexity" evidence="1">
    <location>
        <begin position="9"/>
        <end position="20"/>
    </location>
</feature>
<name>A0A1Y3APD3_EURMA</name>
<proteinExistence type="predicted"/>
<sequence length="136" mass="16116">MAKLNAQRSTSSMSTHSNDSYLLQRGSYDRGRSPSPTDFYRTKNENYNHIWIREHELNEFIHNGIQKFLDKQAVRDLIHSYDMEDIFIHGEEHFFENVFQDFDNPNANNNNTMEELTYKKNGKAKFSKLIDVFNSE</sequence>
<organism evidence="2 3">
    <name type="scientific">Euroglyphus maynei</name>
    <name type="common">Mayne's house dust mite</name>
    <dbReference type="NCBI Taxonomy" id="6958"/>
    <lineage>
        <taxon>Eukaryota</taxon>
        <taxon>Metazoa</taxon>
        <taxon>Ecdysozoa</taxon>
        <taxon>Arthropoda</taxon>
        <taxon>Chelicerata</taxon>
        <taxon>Arachnida</taxon>
        <taxon>Acari</taxon>
        <taxon>Acariformes</taxon>
        <taxon>Sarcoptiformes</taxon>
        <taxon>Astigmata</taxon>
        <taxon>Psoroptidia</taxon>
        <taxon>Analgoidea</taxon>
        <taxon>Pyroglyphidae</taxon>
        <taxon>Pyroglyphinae</taxon>
        <taxon>Euroglyphus</taxon>
    </lineage>
</organism>
<dbReference type="Proteomes" id="UP000194236">
    <property type="component" value="Unassembled WGS sequence"/>
</dbReference>
<accession>A0A1Y3APD3</accession>
<keyword evidence="3" id="KW-1185">Reference proteome</keyword>
<evidence type="ECO:0000313" key="3">
    <source>
        <dbReference type="Proteomes" id="UP000194236"/>
    </source>
</evidence>
<dbReference type="AlphaFoldDB" id="A0A1Y3APD3"/>
<protein>
    <submittedName>
        <fullName evidence="2">Uncharacterized protein</fullName>
    </submittedName>
</protein>
<evidence type="ECO:0000256" key="1">
    <source>
        <dbReference type="SAM" id="MobiDB-lite"/>
    </source>
</evidence>
<evidence type="ECO:0000313" key="2">
    <source>
        <dbReference type="EMBL" id="OTF70290.1"/>
    </source>
</evidence>